<proteinExistence type="predicted"/>
<name>A0ABN1MMD0_9FLAO</name>
<accession>A0ABN1MMD0</accession>
<dbReference type="EMBL" id="BAAAFH010000003">
    <property type="protein sequence ID" value="GAA0874390.1"/>
    <property type="molecule type" value="Genomic_DNA"/>
</dbReference>
<comment type="caution">
    <text evidence="1">The sequence shown here is derived from an EMBL/GenBank/DDBJ whole genome shotgun (WGS) entry which is preliminary data.</text>
</comment>
<keyword evidence="2" id="KW-1185">Reference proteome</keyword>
<reference evidence="1 2" key="1">
    <citation type="journal article" date="2019" name="Int. J. Syst. Evol. Microbiol.">
        <title>The Global Catalogue of Microorganisms (GCM) 10K type strain sequencing project: providing services to taxonomists for standard genome sequencing and annotation.</title>
        <authorList>
            <consortium name="The Broad Institute Genomics Platform"/>
            <consortium name="The Broad Institute Genome Sequencing Center for Infectious Disease"/>
            <person name="Wu L."/>
            <person name="Ma J."/>
        </authorList>
    </citation>
    <scope>NUCLEOTIDE SEQUENCE [LARGE SCALE GENOMIC DNA]</scope>
    <source>
        <strain evidence="1 2">JCM 16083</strain>
    </source>
</reference>
<organism evidence="1 2">
    <name type="scientific">Wandonia haliotis</name>
    <dbReference type="NCBI Taxonomy" id="574963"/>
    <lineage>
        <taxon>Bacteria</taxon>
        <taxon>Pseudomonadati</taxon>
        <taxon>Bacteroidota</taxon>
        <taxon>Flavobacteriia</taxon>
        <taxon>Flavobacteriales</taxon>
        <taxon>Crocinitomicaceae</taxon>
        <taxon>Wandonia</taxon>
    </lineage>
</organism>
<dbReference type="RefSeq" id="WP_343785288.1">
    <property type="nucleotide sequence ID" value="NZ_BAAAFH010000003.1"/>
</dbReference>
<evidence type="ECO:0000313" key="1">
    <source>
        <dbReference type="EMBL" id="GAA0874390.1"/>
    </source>
</evidence>
<gene>
    <name evidence="1" type="ORF">GCM10009118_07980</name>
</gene>
<evidence type="ECO:0000313" key="2">
    <source>
        <dbReference type="Proteomes" id="UP001501126"/>
    </source>
</evidence>
<dbReference type="Proteomes" id="UP001501126">
    <property type="component" value="Unassembled WGS sequence"/>
</dbReference>
<evidence type="ECO:0008006" key="3">
    <source>
        <dbReference type="Google" id="ProtNLM"/>
    </source>
</evidence>
<protein>
    <recommendedName>
        <fullName evidence="3">Coiled-coil protein</fullName>
    </recommendedName>
</protein>
<sequence length="416" mass="48319">MNSEQAKKLTEMKNLHNEIKRQAKEYLCFCSHCDQKSIDSHSISESRVLGALVKDRSEKLFVLEDESSPDYEIGKMSTFQARNRKLIERHIASASTFRGFCGPHDTEFFEELDRKLYQNTLKINFLHALRAYAYKLCKEKCEFQFIDEKLSNILGESLRLWDDKVTPHISHLKAIVNNCPDDVELTWEQAEPIINEHLKKMEGFSALGIDTNTPEYINAISFLPTQEADYPIEMRELKKVLSSSLDTADNYMATLKSSEHSKAFDTITEYASEVLKHQEDTKYELTKCLTEELYDEFLTETFSIEGIHKIAGNFIYYTPKNEEIVLTFFPEEETSKTWFIFTAWQPSQTQRVYLSKLKLMEPIKFSQFVSNIILSQGTNTYLSGEFFESLPDKQKTILSQVKTLQAFLSFDLFNRP</sequence>